<protein>
    <recommendedName>
        <fullName evidence="9">inosine/xanthosine triphosphatase</fullName>
        <ecNumber evidence="9">3.6.1.73</ecNumber>
    </recommendedName>
</protein>
<keyword evidence="3" id="KW-0479">Metal-binding</keyword>
<dbReference type="Gene3D" id="3.90.950.10">
    <property type="match status" value="1"/>
</dbReference>
<comment type="cofactor">
    <cofactor evidence="2">
        <name>Mg(2+)</name>
        <dbReference type="ChEBI" id="CHEBI:18420"/>
    </cofactor>
</comment>
<dbReference type="InterPro" id="IPR029001">
    <property type="entry name" value="ITPase-like_fam"/>
</dbReference>
<evidence type="ECO:0000256" key="4">
    <source>
        <dbReference type="ARBA" id="ARBA00022741"/>
    </source>
</evidence>
<keyword evidence="8" id="KW-0464">Manganese</keyword>
<dbReference type="GO" id="GO:0103023">
    <property type="term" value="F:ITPase activity"/>
    <property type="evidence" value="ECO:0007669"/>
    <property type="project" value="UniProtKB-EC"/>
</dbReference>
<evidence type="ECO:0000313" key="13">
    <source>
        <dbReference type="EMBL" id="XDK31686.1"/>
    </source>
</evidence>
<evidence type="ECO:0000256" key="6">
    <source>
        <dbReference type="ARBA" id="ARBA00022842"/>
    </source>
</evidence>
<comment type="cofactor">
    <cofactor evidence="1">
        <name>Mn(2+)</name>
        <dbReference type="ChEBI" id="CHEBI:29035"/>
    </cofactor>
</comment>
<keyword evidence="4" id="KW-0547">Nucleotide-binding</keyword>
<proteinExistence type="predicted"/>
<evidence type="ECO:0000256" key="7">
    <source>
        <dbReference type="ARBA" id="ARBA00023080"/>
    </source>
</evidence>
<comment type="catalytic activity">
    <reaction evidence="11">
        <text>XTP + H2O = XDP + phosphate + H(+)</text>
        <dbReference type="Rhea" id="RHEA:28406"/>
        <dbReference type="ChEBI" id="CHEBI:15377"/>
        <dbReference type="ChEBI" id="CHEBI:15378"/>
        <dbReference type="ChEBI" id="CHEBI:43474"/>
        <dbReference type="ChEBI" id="CHEBI:59884"/>
        <dbReference type="ChEBI" id="CHEBI:61314"/>
        <dbReference type="EC" id="3.6.1.73"/>
    </reaction>
</comment>
<dbReference type="AlphaFoldDB" id="A0AB39HNS9"/>
<evidence type="ECO:0000256" key="11">
    <source>
        <dbReference type="ARBA" id="ARBA00048781"/>
    </source>
</evidence>
<sequence length="167" mass="18151">MTIIVGSTNPAKVNAVQAVFSSDKVIAKNVPSNVSSQPFSDEETREGAINRAIQCMKSAPNAIGIGLEGGVMYVGEQLFLCNWGALVTSIGEIYTASGARILLPDTIKEQLEQGIELGEVMDMYMNKSGIRYQEGAIGIFTNDLISRKDMFTHVVTLLKGQWEFGEK</sequence>
<accession>A0AB39HNS9</accession>
<dbReference type="PANTHER" id="PTHR34699:SF2">
    <property type="entry name" value="NON-CANONICAL PURINE NTP PHOSPHATASE_PRRC1 DOMAIN-CONTAINING PROTEIN"/>
    <property type="match status" value="1"/>
</dbReference>
<evidence type="ECO:0000256" key="10">
    <source>
        <dbReference type="ARBA" id="ARBA00048174"/>
    </source>
</evidence>
<dbReference type="EC" id="3.6.1.73" evidence="9"/>
<keyword evidence="6" id="KW-0460">Magnesium</keyword>
<evidence type="ECO:0000256" key="5">
    <source>
        <dbReference type="ARBA" id="ARBA00022801"/>
    </source>
</evidence>
<keyword evidence="5" id="KW-0378">Hydrolase</keyword>
<dbReference type="NCBIfam" id="NF002850">
    <property type="entry name" value="PRK03114.1"/>
    <property type="match status" value="1"/>
</dbReference>
<comment type="catalytic activity">
    <reaction evidence="10">
        <text>ITP + H2O = IDP + phosphate + H(+)</text>
        <dbReference type="Rhea" id="RHEA:28330"/>
        <dbReference type="ChEBI" id="CHEBI:15377"/>
        <dbReference type="ChEBI" id="CHEBI:15378"/>
        <dbReference type="ChEBI" id="CHEBI:43474"/>
        <dbReference type="ChEBI" id="CHEBI:58280"/>
        <dbReference type="ChEBI" id="CHEBI:61402"/>
        <dbReference type="EC" id="3.6.1.73"/>
    </reaction>
</comment>
<evidence type="ECO:0000259" key="12">
    <source>
        <dbReference type="Pfam" id="PF01931"/>
    </source>
</evidence>
<dbReference type="EMBL" id="CP162599">
    <property type="protein sequence ID" value="XDK31686.1"/>
    <property type="molecule type" value="Genomic_DNA"/>
</dbReference>
<dbReference type="RefSeq" id="WP_368652412.1">
    <property type="nucleotide sequence ID" value="NZ_CP162599.1"/>
</dbReference>
<evidence type="ECO:0000256" key="2">
    <source>
        <dbReference type="ARBA" id="ARBA00001946"/>
    </source>
</evidence>
<dbReference type="PANTHER" id="PTHR34699">
    <property type="match status" value="1"/>
</dbReference>
<evidence type="ECO:0000256" key="1">
    <source>
        <dbReference type="ARBA" id="ARBA00001936"/>
    </source>
</evidence>
<gene>
    <name evidence="13" type="ORF">AB4Y30_11680</name>
</gene>
<evidence type="ECO:0000256" key="8">
    <source>
        <dbReference type="ARBA" id="ARBA00023211"/>
    </source>
</evidence>
<dbReference type="GO" id="GO:0000166">
    <property type="term" value="F:nucleotide binding"/>
    <property type="evidence" value="ECO:0007669"/>
    <property type="project" value="UniProtKB-KW"/>
</dbReference>
<dbReference type="Pfam" id="PF01931">
    <property type="entry name" value="NTPase_I-T"/>
    <property type="match status" value="1"/>
</dbReference>
<keyword evidence="7" id="KW-0546">Nucleotide metabolism</keyword>
<dbReference type="GO" id="GO:0046872">
    <property type="term" value="F:metal ion binding"/>
    <property type="evidence" value="ECO:0007669"/>
    <property type="project" value="UniProtKB-KW"/>
</dbReference>
<name>A0AB39HNS9_9BACI</name>
<feature type="domain" description="Non-canonical purine NTP phosphatase/PRRC1" evidence="12">
    <location>
        <begin position="6"/>
        <end position="156"/>
    </location>
</feature>
<evidence type="ECO:0000256" key="3">
    <source>
        <dbReference type="ARBA" id="ARBA00022723"/>
    </source>
</evidence>
<dbReference type="SUPFAM" id="SSF52972">
    <property type="entry name" value="ITPase-like"/>
    <property type="match status" value="1"/>
</dbReference>
<organism evidence="13">
    <name type="scientific">Ornithinibacillus sp. 4-3</name>
    <dbReference type="NCBI Taxonomy" id="3231488"/>
    <lineage>
        <taxon>Bacteria</taxon>
        <taxon>Bacillati</taxon>
        <taxon>Bacillota</taxon>
        <taxon>Bacilli</taxon>
        <taxon>Bacillales</taxon>
        <taxon>Bacillaceae</taxon>
        <taxon>Ornithinibacillus</taxon>
    </lineage>
</organism>
<dbReference type="GO" id="GO:0009117">
    <property type="term" value="P:nucleotide metabolic process"/>
    <property type="evidence" value="ECO:0007669"/>
    <property type="project" value="UniProtKB-KW"/>
</dbReference>
<evidence type="ECO:0000256" key="9">
    <source>
        <dbReference type="ARBA" id="ARBA00038901"/>
    </source>
</evidence>
<dbReference type="InterPro" id="IPR050299">
    <property type="entry name" value="YjjX_NTPase"/>
</dbReference>
<reference evidence="13" key="1">
    <citation type="submission" date="2024-07" db="EMBL/GenBank/DDBJ databases">
        <title>Halotolerant mesophilic bacterium Ornithinibacillus sp. 4-3, sp. nov., isolated from soil.</title>
        <authorList>
            <person name="Sidarenka A.V."/>
            <person name="Guliayeva D.E."/>
            <person name="Leanovich S.I."/>
            <person name="Hileuskaya K.S."/>
            <person name="Akhremchuk A.E."/>
            <person name="Sikolenko M.A."/>
            <person name="Valentovich L.N."/>
        </authorList>
    </citation>
    <scope>NUCLEOTIDE SEQUENCE</scope>
    <source>
        <strain evidence="13">4-3</strain>
    </source>
</reference>
<dbReference type="InterPro" id="IPR026533">
    <property type="entry name" value="NTPase/PRRC1"/>
</dbReference>